<evidence type="ECO:0000256" key="2">
    <source>
        <dbReference type="SAM" id="Phobius"/>
    </source>
</evidence>
<keyword evidence="2" id="KW-0812">Transmembrane</keyword>
<dbReference type="RefSeq" id="WP_127083663.1">
    <property type="nucleotide sequence ID" value="NZ_RSCL01000014.1"/>
</dbReference>
<organism evidence="3 4">
    <name type="scientific">Dulcicalothrix desertica PCC 7102</name>
    <dbReference type="NCBI Taxonomy" id="232991"/>
    <lineage>
        <taxon>Bacteria</taxon>
        <taxon>Bacillati</taxon>
        <taxon>Cyanobacteriota</taxon>
        <taxon>Cyanophyceae</taxon>
        <taxon>Nostocales</taxon>
        <taxon>Calotrichaceae</taxon>
        <taxon>Dulcicalothrix</taxon>
    </lineage>
</organism>
<name>A0A3S1IVC7_9CYAN</name>
<keyword evidence="2" id="KW-1133">Transmembrane helix</keyword>
<keyword evidence="4" id="KW-1185">Reference proteome</keyword>
<feature type="transmembrane region" description="Helical" evidence="2">
    <location>
        <begin position="45"/>
        <end position="63"/>
    </location>
</feature>
<gene>
    <name evidence="3" type="ORF">DSM106972_053630</name>
</gene>
<evidence type="ECO:0000313" key="4">
    <source>
        <dbReference type="Proteomes" id="UP000271624"/>
    </source>
</evidence>
<feature type="compositionally biased region" description="Low complexity" evidence="1">
    <location>
        <begin position="1"/>
        <end position="14"/>
    </location>
</feature>
<sequence>MDSSNINSNLNSQSEIATSGNQQRTEQAPLAKISDTIASLTVCDYLGGLAVMLIFLAITRMISQTGLGKKSKRVREVEFLERVWKMDASKINH</sequence>
<dbReference type="EMBL" id="RSCL01000014">
    <property type="protein sequence ID" value="RUT03055.1"/>
    <property type="molecule type" value="Genomic_DNA"/>
</dbReference>
<reference evidence="3" key="2">
    <citation type="journal article" date="2019" name="Genome Biol. Evol.">
        <title>Day and night: Metabolic profiles and evolutionary relationships of six axenic non-marine cyanobacteria.</title>
        <authorList>
            <person name="Will S.E."/>
            <person name="Henke P."/>
            <person name="Boedeker C."/>
            <person name="Huang S."/>
            <person name="Brinkmann H."/>
            <person name="Rohde M."/>
            <person name="Jarek M."/>
            <person name="Friedl T."/>
            <person name="Seufert S."/>
            <person name="Schumacher M."/>
            <person name="Overmann J."/>
            <person name="Neumann-Schaal M."/>
            <person name="Petersen J."/>
        </authorList>
    </citation>
    <scope>NUCLEOTIDE SEQUENCE [LARGE SCALE GENOMIC DNA]</scope>
    <source>
        <strain evidence="3">PCC 7102</strain>
    </source>
</reference>
<proteinExistence type="predicted"/>
<feature type="compositionally biased region" description="Polar residues" evidence="1">
    <location>
        <begin position="15"/>
        <end position="26"/>
    </location>
</feature>
<accession>A0A3S1IVC7</accession>
<dbReference type="OrthoDB" id="515028at2"/>
<protein>
    <submittedName>
        <fullName evidence="3">Uncharacterized protein</fullName>
    </submittedName>
</protein>
<reference evidence="3" key="1">
    <citation type="submission" date="2018-12" db="EMBL/GenBank/DDBJ databases">
        <authorList>
            <person name="Will S."/>
            <person name="Neumann-Schaal M."/>
            <person name="Henke P."/>
        </authorList>
    </citation>
    <scope>NUCLEOTIDE SEQUENCE</scope>
    <source>
        <strain evidence="3">PCC 7102</strain>
    </source>
</reference>
<feature type="region of interest" description="Disordered" evidence="1">
    <location>
        <begin position="1"/>
        <end position="28"/>
    </location>
</feature>
<evidence type="ECO:0000313" key="3">
    <source>
        <dbReference type="EMBL" id="RUT03055.1"/>
    </source>
</evidence>
<evidence type="ECO:0000256" key="1">
    <source>
        <dbReference type="SAM" id="MobiDB-lite"/>
    </source>
</evidence>
<dbReference type="AlphaFoldDB" id="A0A3S1IVC7"/>
<keyword evidence="2" id="KW-0472">Membrane</keyword>
<comment type="caution">
    <text evidence="3">The sequence shown here is derived from an EMBL/GenBank/DDBJ whole genome shotgun (WGS) entry which is preliminary data.</text>
</comment>
<dbReference type="Proteomes" id="UP000271624">
    <property type="component" value="Unassembled WGS sequence"/>
</dbReference>